<dbReference type="Pfam" id="PF00005">
    <property type="entry name" value="ABC_tran"/>
    <property type="match status" value="3"/>
</dbReference>
<dbReference type="InterPro" id="IPR051309">
    <property type="entry name" value="ABCF_ATPase"/>
</dbReference>
<dbReference type="PROSITE" id="PS50893">
    <property type="entry name" value="ABC_TRANSPORTER_2"/>
    <property type="match status" value="2"/>
</dbReference>
<dbReference type="STRING" id="1261.HMPREF3195_00656"/>
<dbReference type="RefSeq" id="WP_021935022.1">
    <property type="nucleotide sequence ID" value="NZ_CAXUJS010000005.1"/>
</dbReference>
<dbReference type="InterPro" id="IPR003439">
    <property type="entry name" value="ABC_transporter-like_ATP-bd"/>
</dbReference>
<accession>A0A135YVZ3</accession>
<gene>
    <name evidence="5" type="ORF">HMPREF3195_00656</name>
</gene>
<reference evidence="5 6" key="1">
    <citation type="submission" date="2016-02" db="EMBL/GenBank/DDBJ databases">
        <authorList>
            <person name="Wen L."/>
            <person name="He K."/>
            <person name="Yang H."/>
        </authorList>
    </citation>
    <scope>NUCLEOTIDE SEQUENCE [LARGE SCALE GENOMIC DNA]</scope>
    <source>
        <strain evidence="5 6">MJR8628A</strain>
    </source>
</reference>
<dbReference type="NCBIfam" id="NF000355">
    <property type="entry name" value="ribo_prot_ABC_F"/>
    <property type="match status" value="1"/>
</dbReference>
<evidence type="ECO:0000256" key="1">
    <source>
        <dbReference type="ARBA" id="ARBA00022741"/>
    </source>
</evidence>
<feature type="domain" description="ABC transporter" evidence="4">
    <location>
        <begin position="2"/>
        <end position="188"/>
    </location>
</feature>
<evidence type="ECO:0000259" key="4">
    <source>
        <dbReference type="PROSITE" id="PS50893"/>
    </source>
</evidence>
<dbReference type="InterPro" id="IPR003593">
    <property type="entry name" value="AAA+_ATPase"/>
</dbReference>
<evidence type="ECO:0000313" key="6">
    <source>
        <dbReference type="Proteomes" id="UP000070326"/>
    </source>
</evidence>
<dbReference type="Proteomes" id="UP000070326">
    <property type="component" value="Unassembled WGS sequence"/>
</dbReference>
<proteinExistence type="predicted"/>
<dbReference type="GO" id="GO:0016887">
    <property type="term" value="F:ATP hydrolysis activity"/>
    <property type="evidence" value="ECO:0007669"/>
    <property type="project" value="InterPro"/>
</dbReference>
<dbReference type="PANTHER" id="PTHR42855">
    <property type="entry name" value="ABC TRANSPORTER ATP-BINDING SUBUNIT"/>
    <property type="match status" value="1"/>
</dbReference>
<evidence type="ECO:0000256" key="2">
    <source>
        <dbReference type="ARBA" id="ARBA00022840"/>
    </source>
</evidence>
<dbReference type="SUPFAM" id="SSF52540">
    <property type="entry name" value="P-loop containing nucleoside triphosphate hydrolases"/>
    <property type="match status" value="2"/>
</dbReference>
<comment type="caution">
    <text evidence="5">The sequence shown here is derived from an EMBL/GenBank/DDBJ whole genome shotgun (WGS) entry which is preliminary data.</text>
</comment>
<organism evidence="5 6">
    <name type="scientific">Peptostreptococcus anaerobius</name>
    <dbReference type="NCBI Taxonomy" id="1261"/>
    <lineage>
        <taxon>Bacteria</taxon>
        <taxon>Bacillati</taxon>
        <taxon>Bacillota</taxon>
        <taxon>Clostridia</taxon>
        <taxon>Peptostreptococcales</taxon>
        <taxon>Peptostreptococcaceae</taxon>
        <taxon>Peptostreptococcus</taxon>
    </lineage>
</organism>
<dbReference type="PANTHER" id="PTHR42855:SF2">
    <property type="entry name" value="DRUG RESISTANCE ABC TRANSPORTER,ATP-BINDING PROTEIN"/>
    <property type="match status" value="1"/>
</dbReference>
<feature type="domain" description="ABC transporter" evidence="4">
    <location>
        <begin position="283"/>
        <end position="489"/>
    </location>
</feature>
<dbReference type="GO" id="GO:0005524">
    <property type="term" value="F:ATP binding"/>
    <property type="evidence" value="ECO:0007669"/>
    <property type="project" value="UniProtKB-KW"/>
</dbReference>
<protein>
    <submittedName>
        <fullName evidence="5">ABC transporter, ATP-binding protein</fullName>
    </submittedName>
</protein>
<keyword evidence="1" id="KW-0547">Nucleotide-binding</keyword>
<dbReference type="AlphaFoldDB" id="A0A135YVZ3"/>
<dbReference type="SMART" id="SM00382">
    <property type="entry name" value="AAA"/>
    <property type="match status" value="2"/>
</dbReference>
<evidence type="ECO:0000256" key="3">
    <source>
        <dbReference type="SAM" id="Coils"/>
    </source>
</evidence>
<dbReference type="EMBL" id="LSQZ01000020">
    <property type="protein sequence ID" value="KXI13575.1"/>
    <property type="molecule type" value="Genomic_DNA"/>
</dbReference>
<name>A0A135YVZ3_9FIRM</name>
<evidence type="ECO:0000313" key="5">
    <source>
        <dbReference type="EMBL" id="KXI13575.1"/>
    </source>
</evidence>
<dbReference type="InterPro" id="IPR027417">
    <property type="entry name" value="P-loop_NTPase"/>
</dbReference>
<dbReference type="eggNOG" id="COG0488">
    <property type="taxonomic scope" value="Bacteria"/>
</dbReference>
<sequence length="532" mass="61558">MIYIDNLKKEINTRTLFEIKNLTIGEDNKIGLIGDNGAGKTSFFKILIGQDGDYSEKIDVQIKIAHLLNDYEEEKFSHDNYVKAKLNKEEKFSPGEYQRLKLAKLLSNEHSFLLIDEPTSHLDIKQKKKLAESLRNRDKGYILISHDRDFINQTCDKIFELSHGELEVFNGDYSFYLDERVKRKKFAQKEYEGYVNEKKRLTGIANDIKVQSSKVRTTPKRMGNSEARLHKMGGQGNKKKLDKQVRSVKSRIDQLEVKEKPKEEAEIKLTIDEKDKIFSKVLVRSEKLSKSFDDKVLFDNANLEISNNKKIALLGDNGSGKTTLLNMIVDKEVWCHPNLKIGYYSQLGEIIDEKKTVLENVFESSIYDQTMTRIILARLGFKEDEVFKKVDVLSDGERAKVKLAKLVTSDFNFLIMDEPTNFLDIRAIEALEDLLIGYDRPLLFVTHDVSFINNIADGLIIIKNKKIESFSGNLAQYQNCREKLKENKNSNDFLIEFRLTAINNRLASEIPKEEREELEAEYERLLKQRDNN</sequence>
<dbReference type="PATRIC" id="fig|1261.5.peg.661"/>
<dbReference type="CDD" id="cd03221">
    <property type="entry name" value="ABCF_EF-3"/>
    <property type="match status" value="2"/>
</dbReference>
<feature type="coiled-coil region" evidence="3">
    <location>
        <begin position="467"/>
        <end position="528"/>
    </location>
</feature>
<dbReference type="Gene3D" id="3.40.50.300">
    <property type="entry name" value="P-loop containing nucleotide triphosphate hydrolases"/>
    <property type="match status" value="3"/>
</dbReference>
<keyword evidence="3" id="KW-0175">Coiled coil</keyword>
<keyword evidence="2 5" id="KW-0067">ATP-binding</keyword>